<reference evidence="1 3" key="1">
    <citation type="submission" date="2008-03" db="EMBL/GenBank/DDBJ databases">
        <title>Annotation of Ixodes scapularis.</title>
        <authorList>
            <consortium name="Ixodes scapularis Genome Project Consortium"/>
            <person name="Caler E."/>
            <person name="Hannick L.I."/>
            <person name="Bidwell S."/>
            <person name="Joardar V."/>
            <person name="Thiagarajan M."/>
            <person name="Amedeo P."/>
            <person name="Galinsky K.J."/>
            <person name="Schobel S."/>
            <person name="Inman J."/>
            <person name="Hostetler J."/>
            <person name="Miller J."/>
            <person name="Hammond M."/>
            <person name="Megy K."/>
            <person name="Lawson D."/>
            <person name="Kodira C."/>
            <person name="Sutton G."/>
            <person name="Meyer J."/>
            <person name="Hill C.A."/>
            <person name="Birren B."/>
            <person name="Nene V."/>
            <person name="Collins F."/>
            <person name="Alarcon-Chaidez F."/>
            <person name="Wikel S."/>
            <person name="Strausberg R."/>
        </authorList>
    </citation>
    <scope>NUCLEOTIDE SEQUENCE [LARGE SCALE GENOMIC DNA]</scope>
    <source>
        <strain evidence="3">Wikel</strain>
        <strain evidence="1">Wikel colony</strain>
    </source>
</reference>
<dbReference type="VEuPathDB" id="VectorBase:ISCW011838"/>
<evidence type="ECO:0000313" key="2">
    <source>
        <dbReference type="EnsemblMetazoa" id="ISCW011838-PA"/>
    </source>
</evidence>
<dbReference type="VEuPathDB" id="VectorBase:ISCP_002021"/>
<accession>B7Q7M2</accession>
<dbReference type="AlphaFoldDB" id="B7Q7M2"/>
<feature type="non-terminal residue" evidence="1">
    <location>
        <position position="1"/>
    </location>
</feature>
<dbReference type="GO" id="GO:0043176">
    <property type="term" value="F:amine binding"/>
    <property type="evidence" value="ECO:0007669"/>
    <property type="project" value="InterPro"/>
</dbReference>
<keyword evidence="3" id="KW-1185">Reference proteome</keyword>
<dbReference type="EMBL" id="ABJB010099134">
    <property type="status" value="NOT_ANNOTATED_CDS"/>
    <property type="molecule type" value="Genomic_DNA"/>
</dbReference>
<sequence length="180" mass="21068">PFCHSQTPLDETDPLLQRYQDFPKSLLFGSLVLVYSSWADDPFRLCKITYRPNQDPQPHGNLYILTTGIKQEPRFIGMGVSKRNCKLDERSTYFRVFTTIFFNFYTVFYETKVIYTDRKRCTILRTPGYNNLCELFTSGHYTSGSSNSYCFFVYTMYCKEPAKIFTKLGDCWPPGRQPNP</sequence>
<dbReference type="EMBL" id="ABJB010510343">
    <property type="status" value="NOT_ANNOTATED_CDS"/>
    <property type="molecule type" value="Genomic_DNA"/>
</dbReference>
<protein>
    <submittedName>
        <fullName evidence="1 2">Secreted histamine binding protein of 21.3 kDa, putative</fullName>
    </submittedName>
</protein>
<reference evidence="2" key="2">
    <citation type="submission" date="2020-05" db="UniProtKB">
        <authorList>
            <consortium name="EnsemblMetazoa"/>
        </authorList>
    </citation>
    <scope>IDENTIFICATION</scope>
    <source>
        <strain evidence="2">wikel</strain>
    </source>
</reference>
<dbReference type="SUPFAM" id="SSF50814">
    <property type="entry name" value="Lipocalins"/>
    <property type="match status" value="1"/>
</dbReference>
<proteinExistence type="predicted"/>
<name>B7Q7M2_IXOSC</name>
<dbReference type="Pfam" id="PF02098">
    <property type="entry name" value="His_binding"/>
    <property type="match status" value="1"/>
</dbReference>
<dbReference type="EnsemblMetazoa" id="ISCW011838-RA">
    <property type="protein sequence ID" value="ISCW011838-PA"/>
    <property type="gene ID" value="ISCW011838"/>
</dbReference>
<dbReference type="VEuPathDB" id="VectorBase:ISCI011838"/>
<dbReference type="EMBL" id="ABJB010997815">
    <property type="status" value="NOT_ANNOTATED_CDS"/>
    <property type="molecule type" value="Genomic_DNA"/>
</dbReference>
<dbReference type="Gene3D" id="2.40.128.20">
    <property type="match status" value="1"/>
</dbReference>
<dbReference type="InterPro" id="IPR012674">
    <property type="entry name" value="Calycin"/>
</dbReference>
<gene>
    <name evidence="1" type="ORF">IscW_ISCW011838</name>
</gene>
<dbReference type="InterPro" id="IPR002970">
    <property type="entry name" value="Tick_his-bd"/>
</dbReference>
<dbReference type="GO" id="GO:0030682">
    <property type="term" value="P:symbiont-mediated perturbation of host defenses"/>
    <property type="evidence" value="ECO:0007669"/>
    <property type="project" value="InterPro"/>
</dbReference>
<dbReference type="PaxDb" id="6945-B7Q7M2"/>
<dbReference type="Proteomes" id="UP000001555">
    <property type="component" value="Unassembled WGS sequence"/>
</dbReference>
<evidence type="ECO:0000313" key="1">
    <source>
        <dbReference type="EMBL" id="EEC14844.1"/>
    </source>
</evidence>
<evidence type="ECO:0000313" key="3">
    <source>
        <dbReference type="Proteomes" id="UP000001555"/>
    </source>
</evidence>
<organism>
    <name type="scientific">Ixodes scapularis</name>
    <name type="common">Black-legged tick</name>
    <name type="synonym">Deer tick</name>
    <dbReference type="NCBI Taxonomy" id="6945"/>
    <lineage>
        <taxon>Eukaryota</taxon>
        <taxon>Metazoa</taxon>
        <taxon>Ecdysozoa</taxon>
        <taxon>Arthropoda</taxon>
        <taxon>Chelicerata</taxon>
        <taxon>Arachnida</taxon>
        <taxon>Acari</taxon>
        <taxon>Parasitiformes</taxon>
        <taxon>Ixodida</taxon>
        <taxon>Ixodoidea</taxon>
        <taxon>Ixodidae</taxon>
        <taxon>Ixodinae</taxon>
        <taxon>Ixodes</taxon>
    </lineage>
</organism>
<dbReference type="EMBL" id="DS876635">
    <property type="protein sequence ID" value="EEC14844.1"/>
    <property type="molecule type" value="Genomic_DNA"/>
</dbReference>
<dbReference type="HOGENOM" id="CLU_1505107_0_0_1"/>